<organism evidence="2 3">
    <name type="scientific">Pseudonocardia xinjiangensis</name>
    <dbReference type="NCBI Taxonomy" id="75289"/>
    <lineage>
        <taxon>Bacteria</taxon>
        <taxon>Bacillati</taxon>
        <taxon>Actinomycetota</taxon>
        <taxon>Actinomycetes</taxon>
        <taxon>Pseudonocardiales</taxon>
        <taxon>Pseudonocardiaceae</taxon>
        <taxon>Pseudonocardia</taxon>
    </lineage>
</organism>
<evidence type="ECO:0000256" key="1">
    <source>
        <dbReference type="SAM" id="MobiDB-lite"/>
    </source>
</evidence>
<evidence type="ECO:0000313" key="3">
    <source>
        <dbReference type="Proteomes" id="UP001296706"/>
    </source>
</evidence>
<name>A0ABX1RGQ5_9PSEU</name>
<dbReference type="RefSeq" id="WP_169397064.1">
    <property type="nucleotide sequence ID" value="NZ_BAAAJH010000008.1"/>
</dbReference>
<comment type="caution">
    <text evidence="2">The sequence shown here is derived from an EMBL/GenBank/DDBJ whole genome shotgun (WGS) entry which is preliminary data.</text>
</comment>
<proteinExistence type="predicted"/>
<reference evidence="2 3" key="1">
    <citation type="submission" date="2020-04" db="EMBL/GenBank/DDBJ databases">
        <authorList>
            <person name="Klaysubun C."/>
            <person name="Duangmal K."/>
            <person name="Lipun K."/>
        </authorList>
    </citation>
    <scope>NUCLEOTIDE SEQUENCE [LARGE SCALE GENOMIC DNA]</scope>
    <source>
        <strain evidence="2 3">JCM 11839</strain>
    </source>
</reference>
<evidence type="ECO:0000313" key="2">
    <source>
        <dbReference type="EMBL" id="NMH78996.1"/>
    </source>
</evidence>
<protein>
    <submittedName>
        <fullName evidence="2">Uncharacterized protein</fullName>
    </submittedName>
</protein>
<feature type="region of interest" description="Disordered" evidence="1">
    <location>
        <begin position="106"/>
        <end position="130"/>
    </location>
</feature>
<dbReference type="EMBL" id="JAAXKY010000057">
    <property type="protein sequence ID" value="NMH78996.1"/>
    <property type="molecule type" value="Genomic_DNA"/>
</dbReference>
<gene>
    <name evidence="2" type="ORF">HF577_18120</name>
</gene>
<dbReference type="Proteomes" id="UP001296706">
    <property type="component" value="Unassembled WGS sequence"/>
</dbReference>
<sequence length="130" mass="14051">MQNLPVILSGWKLTLVDPPERKIREDERGNLVPVTDRDGTAQFVVSLFAKLAVGPGQRAPKGEEIKVTLTADPGEGFHEGQRVELIDPQVSPYQVENRGRVSSGLSFKAAGLKPADPAPMPAPMPREKSA</sequence>
<keyword evidence="3" id="KW-1185">Reference proteome</keyword>
<accession>A0ABX1RGQ5</accession>